<dbReference type="SUPFAM" id="SSF48371">
    <property type="entry name" value="ARM repeat"/>
    <property type="match status" value="2"/>
</dbReference>
<dbReference type="InterPro" id="IPR011009">
    <property type="entry name" value="Kinase-like_dom_sf"/>
</dbReference>
<dbReference type="InterPro" id="IPR045581">
    <property type="entry name" value="DNAPKcs_CC5"/>
</dbReference>
<dbReference type="InterPro" id="IPR050517">
    <property type="entry name" value="DDR_Repair_Kinase"/>
</dbReference>
<dbReference type="RefSeq" id="XP_030758783.1">
    <property type="nucleotide sequence ID" value="XM_030902923.1"/>
</dbReference>
<dbReference type="InterPro" id="IPR016024">
    <property type="entry name" value="ARM-type_fold"/>
</dbReference>
<keyword evidence="1" id="KW-0808">Transferase</keyword>
<dbReference type="Pfam" id="PF19704">
    <property type="entry name" value="DNAPKcs_CC5"/>
    <property type="match status" value="2"/>
</dbReference>
<dbReference type="PROSITE" id="PS50290">
    <property type="entry name" value="PI3_4_KINASE_3"/>
    <property type="match status" value="1"/>
</dbReference>
<dbReference type="Proteomes" id="UP000504635">
    <property type="component" value="Unplaced"/>
</dbReference>
<organism evidence="6 7">
    <name type="scientific">Sitophilus oryzae</name>
    <name type="common">Rice weevil</name>
    <name type="synonym">Curculio oryzae</name>
    <dbReference type="NCBI Taxonomy" id="7048"/>
    <lineage>
        <taxon>Eukaryota</taxon>
        <taxon>Metazoa</taxon>
        <taxon>Ecdysozoa</taxon>
        <taxon>Arthropoda</taxon>
        <taxon>Hexapoda</taxon>
        <taxon>Insecta</taxon>
        <taxon>Pterygota</taxon>
        <taxon>Neoptera</taxon>
        <taxon>Endopterygota</taxon>
        <taxon>Coleoptera</taxon>
        <taxon>Polyphaga</taxon>
        <taxon>Cucujiformia</taxon>
        <taxon>Curculionidae</taxon>
        <taxon>Dryophthorinae</taxon>
        <taxon>Sitophilus</taxon>
    </lineage>
</organism>
<dbReference type="GO" id="GO:0005634">
    <property type="term" value="C:nucleus"/>
    <property type="evidence" value="ECO:0007669"/>
    <property type="project" value="InterPro"/>
</dbReference>
<dbReference type="InterPro" id="IPR011989">
    <property type="entry name" value="ARM-like"/>
</dbReference>
<dbReference type="PANTHER" id="PTHR11139">
    <property type="entry name" value="ATAXIA TELANGIECTASIA MUTATED ATM -RELATED"/>
    <property type="match status" value="1"/>
</dbReference>
<name>A0A6J2Y4Q3_SITOR</name>
<dbReference type="InterPro" id="IPR014009">
    <property type="entry name" value="PIK_FAT"/>
</dbReference>
<dbReference type="SMART" id="SM01344">
    <property type="entry name" value="NUC194"/>
    <property type="match status" value="1"/>
</dbReference>
<dbReference type="Gene3D" id="1.25.10.10">
    <property type="entry name" value="Leucine-rich Repeat Variant"/>
    <property type="match status" value="1"/>
</dbReference>
<dbReference type="InterPro" id="IPR018936">
    <property type="entry name" value="PI3/4_kinase_CS"/>
</dbReference>
<accession>A0A6J2Y4Q3</accession>
<feature type="domain" description="FAT" evidence="5">
    <location>
        <begin position="2638"/>
        <end position="3231"/>
    </location>
</feature>
<dbReference type="Gene3D" id="1.10.1070.11">
    <property type="entry name" value="Phosphatidylinositol 3-/4-kinase, catalytic domain"/>
    <property type="match status" value="1"/>
</dbReference>
<evidence type="ECO:0000256" key="1">
    <source>
        <dbReference type="ARBA" id="ARBA00022679"/>
    </source>
</evidence>
<dbReference type="InParanoid" id="A0A6J2Y4Q3"/>
<dbReference type="InterPro" id="IPR012582">
    <property type="entry name" value="DNAPKcs_CC3"/>
</dbReference>
<dbReference type="GO" id="GO:0004674">
    <property type="term" value="F:protein serine/threonine kinase activity"/>
    <property type="evidence" value="ECO:0007669"/>
    <property type="project" value="TreeGrafter"/>
</dbReference>
<dbReference type="InterPro" id="IPR046804">
    <property type="entry name" value="DNA-PKcs_N"/>
</dbReference>
<evidence type="ECO:0000256" key="2">
    <source>
        <dbReference type="ARBA" id="ARBA00022777"/>
    </source>
</evidence>
<dbReference type="InterPro" id="IPR046803">
    <property type="entry name" value="DNAPKcs_CC1-2"/>
</dbReference>
<dbReference type="PROSITE" id="PS00915">
    <property type="entry name" value="PI3_4_KINASE_1"/>
    <property type="match status" value="1"/>
</dbReference>
<keyword evidence="6" id="KW-1185">Reference proteome</keyword>
<dbReference type="Gene3D" id="3.30.1010.10">
    <property type="entry name" value="Phosphatidylinositol 3-kinase Catalytic Subunit, Chain A, domain 4"/>
    <property type="match status" value="1"/>
</dbReference>
<dbReference type="SMART" id="SM00146">
    <property type="entry name" value="PI3Kc"/>
    <property type="match status" value="1"/>
</dbReference>
<evidence type="ECO:0000259" key="5">
    <source>
        <dbReference type="PROSITE" id="PS51189"/>
    </source>
</evidence>
<sequence length="3637" mass="422671">MDIEPHNFFQILKEHASDPFKGPSECERLLSILNYNLTEEQMNASLLDLYLVNMFSEDHGIFSFIQDVGTGCNFNKQIIKCLEIIYALINNFPSKIEKYVLGINKSCVKILLSKASAQVKAKAADVLLIGFEKIDKCLENQEEYLKMFNALSNLPQDHADIVKEKEYILKGMFAKRFSYLVHNPRNLKYAFINKLDSVMSKQPSQGLLTGLFVGLEHYCEGFPIQPENPEDKKIIKSLYEYIRSLSSPKCDRRTANRAALHFFGKHMDLFVSLVVKEFKSWHKRLYKDWLNMGKEEQRVAEFVLKKFFDSLAQHIVFMDETESLSILKHFIGWAKHLIRLPEPSGIDKRLTTQVLKYFCEPMYQLYASEEARQIFVMVMQNFEKNYIFNENVSREDLNILPDYIQCLSSFVRFQTFTTTEFHCLERAVINMIKSFHELQPLYHFVVIESVVNSLFYLRKTKLFDTFLENIIYQGVIWSCCHHHVADYELSTSTEKVITVKSYFPFWRGLLKVYSSSLTIDLNIKRHIQIKIVNELIKTMMLLVNKLNVNMKLKEDTIQTQIESAYNVEQENDFAIFLNVTDLYQEIFDHTDPQMFNKCIFKLINHLVGKCLQHSLISGFYKLLALMLKIANNVDLLNNIENQDAEICRETLSRFISVLLHKMKQFKDDLLISCLQVLLECPVVVVEPLLSECVGVFITVLEVGRSYILLANMGLNALERWQKVMDKDEFEAFLIQIVPHLDSFLRSKSLGGLSQIENKEKKRKTAQALQKRRVLLELEPELLKFQRRVLNFIGSQNSKICRAFVSPDNNIERKVTSEKMHLKVSLPYRDQTIDIYLEPFVMRVLELSLYCSDRKTRIMACELLQSFIMVFLGRTKPMNDAALSDLEDLWRSLCMPLLQLSCDVDQVVSQIFEPLFMQLIHWYTSKQQRETRHSAVIIDVIMEGITHPTNSALRDFSGRCLNEFIRWTIKHTSEREMENNPLYVKIVVKRMAFFSTHPDLVKKLGAAIMFNNIYREIREERSLISIFSIELLYIFVSSLSLIESVSEEVEPAVFQIKSAILHLKRIFIQKSRIFCGTCPDIRRVPSDIQNGDLVGVCQWLFKMTASKSHYCREISMELFTHFVPLCSTDQHSADFVQEHFPNAVTLYEQHLTKYPTLHNINVGEDSTVLLKWLQGYWCLLDGYTFLIKNSLYSVSLEDDKNVFFSATKFFLNHIMINSIDKVLEIVYKKHETTPYYTIENKQHFLSLKYACSLTILKLARAIADDTDLTSKSENFWINSFWNLILNFLFNPLKLGFEDNGIGLNYSEDLNILLNSISRKLANKKVKDLVEVLKDYVSENFSSEIDINRNISRMQRGIVTGLLMIKESQINNYFNSEAFSEGIVDKLMKNFYDRRENNVIFIGKLSDTALEFCSLLLDFALSNNGEFKAFLKHIFQGYTVSYTDLESEAEEGQIFGIYLLQKFQDVVVKYIFQNFALFLENYENFEYVVRITTFLISSLKKSRIGYERVINDVFSLILDKWIFFQIYFEENSIDAGLDFVKTLYDVFGTKLKGDSDVIKWTLNLVGRDQEVLSQFNKLSLYLNIFYIVAEVNADVEKTRNLLVQISAAAEESQFDNSLLAEKMMSVLPRTRNVTIYKSLIELHGTRTSDLTTLLKTFMSNNSEDSQETILQSTLELVTNQTDFDKKKQLLENIFVPVLRYCTYNAFKSFLKDNIVRVLDDLNDNKDYGKGIVGFALLELFFLKINMDSEESNEEALGITQLIRNLLKIALEAFKIVDEAADQEQLRLYKCSAYKALTSIVSNYMKKGAFYEKLFVRQEKDHDILWCSVINCDIEYNFTVDFDSYPEKRKVLVSIRDELRQQSNRSNSLKYIESQRLFNSSLSEDITKHDFSTSVLRSNANDSLEDPNASNQLIQGELYLESTEINNHELMGTVCGLIKNIFNTGVNRLPEDKEDFVEFPKWMEGIRNLLLHPSTPKNVKLFWIKVIDNTHYIFRHFAKYFMEPLMQFLVDKVAGDEINYFVSDVVILLAYWSSDVTLSDTESELATKVLEFLVEKLTNERQDAFKYNLDLIKLLVENWKGSFELPFDALSKKLDFDDRRVEVGLHLISIFLVNNYLPFKLSDLKIFWGKLLNILSKTFASTFKPCAEVLGLILKYLDAHGEDVTSLCTRLSKRIFAYEDNNKYVGCLECIAIHYPNVVNVDHLIKMFNQISHSNPQLQAGFLRVIHKRADQLGEYSDFKSEDWPRYLESQNPEVLLLSLEILLKTFHLLKGEIKILKKIMKCVSKNLLNPDVIPRVRMYDIMIAVYSNVDDEDINELCRETLLQGLSDPDIQVREKIRTYWCEQFSDSNKITEKFLQLVSKFYIPKAEEYFLGNVSYLLLNSLNEEGYESELFDNPLQDCDFEEYKLQTNWRLQHKSVVPLFAQTLKSYSEDANEPTASNFGQLRATQADLSFAPTQQVVWDNYISNVTSLTSSLGENNDRAFLNPNAVKLSDKYKLPKRRFIRDKSKISTDFANRAVKEQIRKTIKRTESVKERESRVTIYRSYRKGDLPDIQITLGSMIKPLQMLILHDGELSKQFFLVMFKVLMEKVEGNNRDFVDTLFNKIKYIFDNSTQLNANLFATLLDISLMSKDKFRLDPNSISTVCQQSGLISMGTLLLEEYLMDLDDCPSTSKRGVMVQDPETVHWIKLAELYKELQEWDLIKTIFIEKTNCKEEVQKALLLESEKKWRNAQESYSKLLQTDPSPDRQDFYFESCFKCLAHLGEWDKFSREIQSVIPEGNQDTWDVLWGRDWYQQKVLPWYITSQIKTALYTETSSTEFLTNINKSLANPEQSDYLKSKFAEELCILWIKQKDTDQAIQYQKSGLNNFLNDWQLLNPMFGTLRYNKILDLRSLVEIGRFLDVESKLADENGEENLNSLINYWRSTQGEYLPSIILSEAKLLYRRLFIEFLSNSVARLQSEEAEQSLKETKIFLDVAFMNVAIEEENYYMTRKYARLYTPDDSPDLKMIYGNLFYLYTNLIRNNPNLKVEKLLEALKLFKCIQTDENSERTVASTVKFFDISQKLSETLRESPDIYPEVKDSLSEVFVRQDLSPLETALDQLKTLTLDEKRKWNNTELEQVRKALVKLAYFVQNKDDQEYDFALYVLRAMRLGSKEARQLFPCILLKDSLADNLSDVFIKETKQIPTWMFLGWIPQLLANVDSDKVTAISDLVLRIAETYPQAIMYSYRLSKENYTNTDNLLKKQVTQLINRLNDVLLNNPVIDKFLTALSKVSVPFLVYNYYLKKMKLCTNIESIINIRDDLLKYKLSSEANSKDSDYMQGSMYKKNAKVFIDALQKINERQTLKQAKEILQKISFDGQGKVSLLLKDYCPWLANFSAARMNLELEIPGQYTGDKMPLVQHHIKIAGFRETVAVMSSKTKPIKITMLGMNSKEYPFLVKAGEDIRQDQRIEQLFVLMNNIFATANKTHQLLTYQVIPLTSSLGIIQWVENIISIEGFIKKSLNNKKRTDSWKTSANSYVHFFERKPSDIDVYGATALKRTKDDVVKFYQRMVNQIPLDILRSSIWSLCLTSENYIAFRNNFIKSYAVMSACNWILGIGDRHLENVHINMKNGMVLGIDFGLAFGTATQILPAPELVPFR</sequence>
<feature type="domain" description="PI3K/PI4K catalytic" evidence="4">
    <location>
        <begin position="3406"/>
        <end position="3637"/>
    </location>
</feature>
<dbReference type="Pfam" id="PF00454">
    <property type="entry name" value="PI3_PI4_kinase"/>
    <property type="match status" value="1"/>
</dbReference>
<dbReference type="InterPro" id="IPR036940">
    <property type="entry name" value="PI3/4_kinase_cat_sf"/>
</dbReference>
<dbReference type="OrthoDB" id="431717at2759"/>
<dbReference type="PANTHER" id="PTHR11139:SF68">
    <property type="entry name" value="DNA-DEPENDENT PROTEIN KINASE CATALYTIC SUBUNIT"/>
    <property type="match status" value="1"/>
</dbReference>
<proteinExistence type="predicted"/>
<keyword evidence="2" id="KW-0418">Kinase</keyword>
<dbReference type="KEGG" id="soy:115884364"/>
<dbReference type="GO" id="GO:0000723">
    <property type="term" value="P:telomere maintenance"/>
    <property type="evidence" value="ECO:0007669"/>
    <property type="project" value="TreeGrafter"/>
</dbReference>
<dbReference type="SUPFAM" id="SSF56112">
    <property type="entry name" value="Protein kinase-like (PK-like)"/>
    <property type="match status" value="1"/>
</dbReference>
<keyword evidence="3" id="KW-0227">DNA damage</keyword>
<evidence type="ECO:0000313" key="6">
    <source>
        <dbReference type="Proteomes" id="UP000504635"/>
    </source>
</evidence>
<dbReference type="GO" id="GO:0006303">
    <property type="term" value="P:double-strand break repair via nonhomologous end joining"/>
    <property type="evidence" value="ECO:0007669"/>
    <property type="project" value="InterPro"/>
</dbReference>
<dbReference type="GeneID" id="115884364"/>
<evidence type="ECO:0000256" key="3">
    <source>
        <dbReference type="ARBA" id="ARBA00023204"/>
    </source>
</evidence>
<dbReference type="Pfam" id="PF20500">
    <property type="entry name" value="DNA-PKcs_N"/>
    <property type="match status" value="1"/>
</dbReference>
<protein>
    <submittedName>
        <fullName evidence="7">DNA-dependent protein kinase catalytic subunit-like</fullName>
    </submittedName>
</protein>
<dbReference type="InterPro" id="IPR000403">
    <property type="entry name" value="PI3/4_kinase_cat_dom"/>
</dbReference>
<keyword evidence="3" id="KW-0234">DNA repair</keyword>
<reference evidence="7" key="1">
    <citation type="submission" date="2025-08" db="UniProtKB">
        <authorList>
            <consortium name="RefSeq"/>
        </authorList>
    </citation>
    <scope>IDENTIFICATION</scope>
    <source>
        <tissue evidence="7">Gonads</tissue>
    </source>
</reference>
<dbReference type="Pfam" id="PF20502">
    <property type="entry name" value="DNAPKcs_CC1-2"/>
    <property type="match status" value="1"/>
</dbReference>
<evidence type="ECO:0000313" key="7">
    <source>
        <dbReference type="RefSeq" id="XP_030758783.1"/>
    </source>
</evidence>
<dbReference type="PROSITE" id="PS51189">
    <property type="entry name" value="FAT"/>
    <property type="match status" value="1"/>
</dbReference>
<gene>
    <name evidence="7" type="primary">LOC115884364</name>
</gene>
<dbReference type="Pfam" id="PF08163">
    <property type="entry name" value="DNAPKcs_CC3"/>
    <property type="match status" value="1"/>
</dbReference>
<evidence type="ECO:0000259" key="4">
    <source>
        <dbReference type="PROSITE" id="PS50290"/>
    </source>
</evidence>